<dbReference type="Pfam" id="PF13403">
    <property type="entry name" value="Hint_2"/>
    <property type="match status" value="1"/>
</dbReference>
<evidence type="ECO:0000259" key="1">
    <source>
        <dbReference type="SMART" id="SM00306"/>
    </source>
</evidence>
<gene>
    <name evidence="2" type="ORF">KX928_09055</name>
</gene>
<dbReference type="InterPro" id="IPR028992">
    <property type="entry name" value="Hedgehog/Intein_dom"/>
</dbReference>
<evidence type="ECO:0000313" key="2">
    <source>
        <dbReference type="EMBL" id="MBW4707933.1"/>
    </source>
</evidence>
<dbReference type="InterPro" id="IPR003587">
    <property type="entry name" value="Hint_dom_N"/>
</dbReference>
<keyword evidence="3" id="KW-1185">Reference proteome</keyword>
<dbReference type="EMBL" id="JAHXDN010000002">
    <property type="protein sequence ID" value="MBW4707933.1"/>
    <property type="molecule type" value="Genomic_DNA"/>
</dbReference>
<organism evidence="2 3">
    <name type="scientific">Roseobacter insulae</name>
    <dbReference type="NCBI Taxonomy" id="2859783"/>
    <lineage>
        <taxon>Bacteria</taxon>
        <taxon>Pseudomonadati</taxon>
        <taxon>Pseudomonadota</taxon>
        <taxon>Alphaproteobacteria</taxon>
        <taxon>Rhodobacterales</taxon>
        <taxon>Roseobacteraceae</taxon>
        <taxon>Roseobacter</taxon>
    </lineage>
</organism>
<dbReference type="CDD" id="cd00081">
    <property type="entry name" value="Hint"/>
    <property type="match status" value="1"/>
</dbReference>
<dbReference type="AlphaFoldDB" id="A0A9X1FW27"/>
<protein>
    <submittedName>
        <fullName evidence="2">Hint domain-containing protein</fullName>
    </submittedName>
</protein>
<dbReference type="Proteomes" id="UP001138661">
    <property type="component" value="Unassembled WGS sequence"/>
</dbReference>
<dbReference type="RefSeq" id="WP_219501263.1">
    <property type="nucleotide sequence ID" value="NZ_JAHXDN010000002.1"/>
</dbReference>
<reference evidence="2" key="1">
    <citation type="submission" date="2021-07" db="EMBL/GenBank/DDBJ databases">
        <title>Roseobacter insulae sp. nov., isolated from a tidal flat.</title>
        <authorList>
            <person name="Park S."/>
            <person name="Yoon J.-H."/>
        </authorList>
    </citation>
    <scope>NUCLEOTIDE SEQUENCE</scope>
    <source>
        <strain evidence="2">YSTF-M11</strain>
    </source>
</reference>
<proteinExistence type="predicted"/>
<comment type="caution">
    <text evidence="2">The sequence shown here is derived from an EMBL/GenBank/DDBJ whole genome shotgun (WGS) entry which is preliminary data.</text>
</comment>
<evidence type="ECO:0000313" key="3">
    <source>
        <dbReference type="Proteomes" id="UP001138661"/>
    </source>
</evidence>
<accession>A0A9X1FW27</accession>
<feature type="domain" description="Hint" evidence="1">
    <location>
        <begin position="147"/>
        <end position="256"/>
    </location>
</feature>
<name>A0A9X1FW27_9RHOB</name>
<sequence>MSQSSSYGPGQTLAVHCAADMIVSAGANEGDGLSFAEDLELGDVYRLKATARTHRLTLARGKNRGFRITDNSEVGTPGAEIHLDCAMTLMSPDAPVTEVIVLVQLNDAGAVRETFALPLAPLIPQADYQLVGIDTSRTAEKIAQIACVSFARGTHITMGSGRQKRIEELQPGDPVLTRDDGVQQVRWIGRSTQRAVGDFAPIRIQAGVLNNTNDLIVSPNHRLFIYQRTDRVGAGRSELLVKARHLVNGQTVTVMQGGFVDYHQLLFDTHQIIYAEGIAAESMLADDRTAPMLSPEASQRIGPHDASRLDIFDVPESLLDRPDMAALLRKASLR</sequence>
<dbReference type="SMART" id="SM00306">
    <property type="entry name" value="HintN"/>
    <property type="match status" value="1"/>
</dbReference>